<keyword evidence="3" id="KW-1185">Reference proteome</keyword>
<dbReference type="KEGG" id="pcx:LPB68_07525"/>
<proteinExistence type="predicted"/>
<sequence>MRKALVFIMSCVLLIALTACGGGKETSTNSSNDAVTDTGIAPAEEIVIKAVNYNFDQQEYHIKKGVPVKIVFENEEGNHGVMIPGLNLQLSTKKASAVITPNETGEYEIICSVFCGTGHGGMVSKLIVE</sequence>
<evidence type="ECO:0000313" key="3">
    <source>
        <dbReference type="Proteomes" id="UP000077134"/>
    </source>
</evidence>
<dbReference type="RefSeq" id="WP_068654199.1">
    <property type="nucleotide sequence ID" value="NZ_CP017770.1"/>
</dbReference>
<reference evidence="2 3" key="1">
    <citation type="submission" date="2016-02" db="EMBL/GenBank/DDBJ databases">
        <title>Paenibacillus sp. LPB0068, isolated from Crassostrea gigas.</title>
        <authorList>
            <person name="Shin S.-K."/>
            <person name="Yi H."/>
        </authorList>
    </citation>
    <scope>NUCLEOTIDE SEQUENCE [LARGE SCALE GENOMIC DNA]</scope>
    <source>
        <strain evidence="2 3">LPB0068</strain>
    </source>
</reference>
<protein>
    <submittedName>
        <fullName evidence="2">Cytochrome C oxidase subunit II</fullName>
    </submittedName>
</protein>
<feature type="chain" id="PRO_5007887173" evidence="1">
    <location>
        <begin position="22"/>
        <end position="129"/>
    </location>
</feature>
<dbReference type="Gene3D" id="2.60.40.420">
    <property type="entry name" value="Cupredoxins - blue copper proteins"/>
    <property type="match status" value="1"/>
</dbReference>
<keyword evidence="1" id="KW-0732">Signal</keyword>
<dbReference type="SUPFAM" id="SSF49503">
    <property type="entry name" value="Cupredoxins"/>
    <property type="match status" value="1"/>
</dbReference>
<accession>A0A167GTN8</accession>
<comment type="caution">
    <text evidence="2">The sequence shown here is derived from an EMBL/GenBank/DDBJ whole genome shotgun (WGS) entry which is preliminary data.</text>
</comment>
<dbReference type="PROSITE" id="PS51257">
    <property type="entry name" value="PROKAR_LIPOPROTEIN"/>
    <property type="match status" value="1"/>
</dbReference>
<dbReference type="AlphaFoldDB" id="A0A167GTN8"/>
<evidence type="ECO:0000256" key="1">
    <source>
        <dbReference type="SAM" id="SignalP"/>
    </source>
</evidence>
<name>A0A167GTN8_9BACL</name>
<feature type="signal peptide" evidence="1">
    <location>
        <begin position="1"/>
        <end position="21"/>
    </location>
</feature>
<dbReference type="Proteomes" id="UP000077134">
    <property type="component" value="Unassembled WGS sequence"/>
</dbReference>
<dbReference type="InterPro" id="IPR008972">
    <property type="entry name" value="Cupredoxin"/>
</dbReference>
<evidence type="ECO:0000313" key="2">
    <source>
        <dbReference type="EMBL" id="OAB77895.1"/>
    </source>
</evidence>
<dbReference type="OrthoDB" id="279535at2"/>
<organism evidence="2 3">
    <name type="scientific">Paenibacillus crassostreae</name>
    <dbReference type="NCBI Taxonomy" id="1763538"/>
    <lineage>
        <taxon>Bacteria</taxon>
        <taxon>Bacillati</taxon>
        <taxon>Bacillota</taxon>
        <taxon>Bacilli</taxon>
        <taxon>Bacillales</taxon>
        <taxon>Paenibacillaceae</taxon>
        <taxon>Paenibacillus</taxon>
    </lineage>
</organism>
<dbReference type="EMBL" id="LSFN01000001">
    <property type="protein sequence ID" value="OAB77895.1"/>
    <property type="molecule type" value="Genomic_DNA"/>
</dbReference>
<dbReference type="STRING" id="1763538.LPB68_07525"/>
<gene>
    <name evidence="2" type="ORF">PNBC_00605</name>
</gene>